<gene>
    <name evidence="1" type="ORF">FH779_07900</name>
</gene>
<evidence type="ECO:0000313" key="1">
    <source>
        <dbReference type="EMBL" id="QLL58005.1"/>
    </source>
</evidence>
<dbReference type="GeneID" id="78401372"/>
<dbReference type="AlphaFoldDB" id="A0A7H9DSJ5"/>
<dbReference type="EMBL" id="CP040908">
    <property type="protein sequence ID" value="QLL58005.1"/>
    <property type="molecule type" value="Genomic_DNA"/>
</dbReference>
<protein>
    <submittedName>
        <fullName evidence="1">Uncharacterized protein</fullName>
    </submittedName>
</protein>
<dbReference type="RefSeq" id="WP_180906645.1">
    <property type="nucleotide sequence ID" value="NZ_CP040908.1"/>
</dbReference>
<keyword evidence="2" id="KW-1185">Reference proteome</keyword>
<sequence>MAIIKIAKNITIKIKNRHFIYAGEINNIADKISIVSTKENLSFNSNKKIVSNGIEKGIVHGNYEAPEEKTITNVVWLDSENKQIDTAKRGDLLTLKVSTKNYDVGEVVYLTVAEDGENNIQLMGFVDANNEAILQEITYYDKLTHLNSQLA</sequence>
<evidence type="ECO:0000313" key="2">
    <source>
        <dbReference type="Proteomes" id="UP000510643"/>
    </source>
</evidence>
<name>A0A7H9DSJ5_9FLAO</name>
<proteinExistence type="predicted"/>
<organism evidence="1 2">
    <name type="scientific">Empedobacter falsenii</name>
    <dbReference type="NCBI Taxonomy" id="343874"/>
    <lineage>
        <taxon>Bacteria</taxon>
        <taxon>Pseudomonadati</taxon>
        <taxon>Bacteroidota</taxon>
        <taxon>Flavobacteriia</taxon>
        <taxon>Flavobacteriales</taxon>
        <taxon>Weeksellaceae</taxon>
        <taxon>Empedobacter</taxon>
    </lineage>
</organism>
<dbReference type="Proteomes" id="UP000510643">
    <property type="component" value="Chromosome"/>
</dbReference>
<accession>A0A7H9DSJ5</accession>
<reference evidence="1 2" key="1">
    <citation type="submission" date="2019-06" db="EMBL/GenBank/DDBJ databases">
        <title>Emergence of pandrug resistant Empedobacter falsenii in China.</title>
        <authorList>
            <person name="Dong N."/>
            <person name="Chen S."/>
            <person name="Zhang R."/>
        </authorList>
    </citation>
    <scope>NUCLEOTIDE SEQUENCE [LARGE SCALE GENOMIC DNA]</scope>
    <source>
        <strain evidence="1 2">1681-1</strain>
    </source>
</reference>
<dbReference type="KEGG" id="efal:FH779_07900"/>